<keyword evidence="6" id="KW-1185">Reference proteome</keyword>
<organism evidence="5 6">
    <name type="scientific">Aphis gossypii</name>
    <name type="common">Cotton aphid</name>
    <dbReference type="NCBI Taxonomy" id="80765"/>
    <lineage>
        <taxon>Eukaryota</taxon>
        <taxon>Metazoa</taxon>
        <taxon>Ecdysozoa</taxon>
        <taxon>Arthropoda</taxon>
        <taxon>Hexapoda</taxon>
        <taxon>Insecta</taxon>
        <taxon>Pterygota</taxon>
        <taxon>Neoptera</taxon>
        <taxon>Paraneoptera</taxon>
        <taxon>Hemiptera</taxon>
        <taxon>Sternorrhyncha</taxon>
        <taxon>Aphidomorpha</taxon>
        <taxon>Aphidoidea</taxon>
        <taxon>Aphididae</taxon>
        <taxon>Aphidini</taxon>
        <taxon>Aphis</taxon>
        <taxon>Aphis</taxon>
    </lineage>
</organism>
<dbReference type="PANTHER" id="PTHR23110">
    <property type="entry name" value="BTB DOMAIN TRANSCRIPTION FACTOR"/>
    <property type="match status" value="1"/>
</dbReference>
<keyword evidence="2" id="KW-0539">Nucleus</keyword>
<dbReference type="CDD" id="cd18315">
    <property type="entry name" value="BTB_POZ_BAB-like"/>
    <property type="match status" value="1"/>
</dbReference>
<gene>
    <name evidence="5" type="ORF">APHIGO_LOCUS3958</name>
</gene>
<dbReference type="InterPro" id="IPR000210">
    <property type="entry name" value="BTB/POZ_dom"/>
</dbReference>
<dbReference type="EMBL" id="OU899035">
    <property type="protein sequence ID" value="CAH1720364.1"/>
    <property type="molecule type" value="Genomic_DNA"/>
</dbReference>
<dbReference type="InterPro" id="IPR051095">
    <property type="entry name" value="Dros_DevTransReg"/>
</dbReference>
<evidence type="ECO:0000313" key="5">
    <source>
        <dbReference type="EMBL" id="CAH1720364.1"/>
    </source>
</evidence>
<dbReference type="PROSITE" id="PS50097">
    <property type="entry name" value="BTB"/>
    <property type="match status" value="1"/>
</dbReference>
<feature type="region of interest" description="Disordered" evidence="3">
    <location>
        <begin position="133"/>
        <end position="210"/>
    </location>
</feature>
<feature type="compositionally biased region" description="Basic and acidic residues" evidence="3">
    <location>
        <begin position="150"/>
        <end position="159"/>
    </location>
</feature>
<sequence>MADQRFCLRWNNHQPNLVNVMTGLLNSEMFVDATIAAEGRKIQVHKVVLSACSSYFQMLFNETPCQHPIIIIKDMSYNHLKTLIEFMYYGEVNISQDQLPIILKAAESLQIKGLTEKTMFPFATTRHAETEYSLLSPSAKRKKMHLMKTSSDKSEHNSSIEDISVTEQDNMSTRSQPTSQGQDTSKPISVSKQSSTDNHTTIVHHKPEVNKRIRTLVRQPHIKINDSDTTSTDTSIVKHETSDESEPVIRVLERQCSEPNPSSTNTLAVPKPTIVKQLSQPSEPCSTARGFYNDELPTSVSQVNTNDSYNGSTRSDHCPLLRSGPALGCSFCWNTIDTRGRFLRRKTKYHCPECNINLCLVPCFQEFHEKQIQTKSTDVPTIDHLRNQKVTEDSAV</sequence>
<reference evidence="5" key="2">
    <citation type="submission" date="2022-10" db="EMBL/GenBank/DDBJ databases">
        <authorList>
            <consortium name="ENA_rothamsted_submissions"/>
            <consortium name="culmorum"/>
            <person name="King R."/>
        </authorList>
    </citation>
    <scope>NUCLEOTIDE SEQUENCE</scope>
</reference>
<reference evidence="5" key="1">
    <citation type="submission" date="2022-02" db="EMBL/GenBank/DDBJ databases">
        <authorList>
            <person name="King R."/>
        </authorList>
    </citation>
    <scope>NUCLEOTIDE SEQUENCE</scope>
</reference>
<dbReference type="SUPFAM" id="SSF54695">
    <property type="entry name" value="POZ domain"/>
    <property type="match status" value="1"/>
</dbReference>
<dbReference type="PANTHER" id="PTHR23110:SF81">
    <property type="entry name" value="BTB-PROTEIN-VII, ISOFORM F-RELATED"/>
    <property type="match status" value="1"/>
</dbReference>
<dbReference type="Gene3D" id="3.30.60.190">
    <property type="match status" value="1"/>
</dbReference>
<dbReference type="Pfam" id="PF00651">
    <property type="entry name" value="BTB"/>
    <property type="match status" value="1"/>
</dbReference>
<dbReference type="SMART" id="SM00225">
    <property type="entry name" value="BTB"/>
    <property type="match status" value="1"/>
</dbReference>
<feature type="region of interest" description="Disordered" evidence="3">
    <location>
        <begin position="225"/>
        <end position="246"/>
    </location>
</feature>
<evidence type="ECO:0000259" key="4">
    <source>
        <dbReference type="PROSITE" id="PS50097"/>
    </source>
</evidence>
<proteinExistence type="predicted"/>
<evidence type="ECO:0000256" key="2">
    <source>
        <dbReference type="ARBA" id="ARBA00023242"/>
    </source>
</evidence>
<accession>A0A9P0ND84</accession>
<dbReference type="GO" id="GO:0005634">
    <property type="term" value="C:nucleus"/>
    <property type="evidence" value="ECO:0007669"/>
    <property type="project" value="UniProtKB-SubCell"/>
</dbReference>
<dbReference type="Gene3D" id="3.30.710.10">
    <property type="entry name" value="Potassium Channel Kv1.1, Chain A"/>
    <property type="match status" value="1"/>
</dbReference>
<feature type="domain" description="BTB" evidence="4">
    <location>
        <begin position="31"/>
        <end position="96"/>
    </location>
</feature>
<dbReference type="InterPro" id="IPR011333">
    <property type="entry name" value="SKP1/BTB/POZ_sf"/>
</dbReference>
<evidence type="ECO:0000313" key="6">
    <source>
        <dbReference type="Proteomes" id="UP001154329"/>
    </source>
</evidence>
<protein>
    <recommendedName>
        <fullName evidence="4">BTB domain-containing protein</fullName>
    </recommendedName>
</protein>
<comment type="subcellular location">
    <subcellularLocation>
        <location evidence="1">Nucleus</location>
    </subcellularLocation>
</comment>
<dbReference type="Proteomes" id="UP001154329">
    <property type="component" value="Chromosome 2"/>
</dbReference>
<dbReference type="GO" id="GO:0006357">
    <property type="term" value="P:regulation of transcription by RNA polymerase II"/>
    <property type="evidence" value="ECO:0007669"/>
    <property type="project" value="TreeGrafter"/>
</dbReference>
<evidence type="ECO:0000256" key="1">
    <source>
        <dbReference type="ARBA" id="ARBA00004123"/>
    </source>
</evidence>
<dbReference type="OrthoDB" id="10261408at2759"/>
<evidence type="ECO:0000256" key="3">
    <source>
        <dbReference type="SAM" id="MobiDB-lite"/>
    </source>
</evidence>
<feature type="compositionally biased region" description="Polar residues" evidence="3">
    <location>
        <begin position="165"/>
        <end position="201"/>
    </location>
</feature>
<name>A0A9P0ND84_APHGO</name>
<dbReference type="AlphaFoldDB" id="A0A9P0ND84"/>